<dbReference type="Proteomes" id="UP000299794">
    <property type="component" value="Unassembled WGS sequence"/>
</dbReference>
<protein>
    <submittedName>
        <fullName evidence="1">Uncharacterized protein</fullName>
    </submittedName>
</protein>
<dbReference type="RefSeq" id="WP_158295798.1">
    <property type="nucleotide sequence ID" value="NZ_BJCD01000041.1"/>
</dbReference>
<evidence type="ECO:0000313" key="1">
    <source>
        <dbReference type="EMBL" id="GDZ94221.1"/>
    </source>
</evidence>
<dbReference type="AlphaFoldDB" id="A0A4P5ZXA2"/>
<evidence type="ECO:0000313" key="2">
    <source>
        <dbReference type="Proteomes" id="UP000299794"/>
    </source>
</evidence>
<comment type="caution">
    <text evidence="1">The sequence shown here is derived from an EMBL/GenBank/DDBJ whole genome shotgun (WGS) entry which is preliminary data.</text>
</comment>
<organism evidence="1 2">
    <name type="scientific">Planktothrix agardhii CCAP 1459/11A</name>
    <dbReference type="NCBI Taxonomy" id="282420"/>
    <lineage>
        <taxon>Bacteria</taxon>
        <taxon>Bacillati</taxon>
        <taxon>Cyanobacteriota</taxon>
        <taxon>Cyanophyceae</taxon>
        <taxon>Oscillatoriophycideae</taxon>
        <taxon>Oscillatoriales</taxon>
        <taxon>Microcoleaceae</taxon>
        <taxon>Planktothrix</taxon>
    </lineage>
</organism>
<reference evidence="2" key="1">
    <citation type="submission" date="2019-02" db="EMBL/GenBank/DDBJ databases">
        <title>Draft genome sequence of Planktothrix agardhii NIES-905.</title>
        <authorList>
            <person name="Yamaguchi H."/>
            <person name="Suzuki S."/>
            <person name="Kawachi M."/>
        </authorList>
    </citation>
    <scope>NUCLEOTIDE SEQUENCE [LARGE SCALE GENOMIC DNA]</scope>
    <source>
        <strain evidence="2">CCAP 1459/11A</strain>
    </source>
</reference>
<name>A0A4P5ZXA2_PLAAG</name>
<gene>
    <name evidence="1" type="ORF">PA905_21740</name>
</gene>
<dbReference type="EMBL" id="BJCD01000041">
    <property type="protein sequence ID" value="GDZ94221.1"/>
    <property type="molecule type" value="Genomic_DNA"/>
</dbReference>
<sequence length="55" mass="6166">MKQGKSTLLQTLSGLSDDEIPARSGKACTFDQILKKQGFLLKLNCYNNYNSQLKN</sequence>
<accession>A0A4P5ZXA2</accession>
<proteinExistence type="predicted"/>